<proteinExistence type="predicted"/>
<keyword evidence="1" id="KW-0812">Transmembrane</keyword>
<reference evidence="2 3" key="1">
    <citation type="submission" date="2016-08" db="EMBL/GenBank/DDBJ databases">
        <title>Complete genome sequence of Fictibacillus arsenicus G25-54, a strain with toxicity to nematodes and a potential arsenic-resistance activity.</title>
        <authorList>
            <person name="Zheng Z."/>
        </authorList>
    </citation>
    <scope>NUCLEOTIDE SEQUENCE [LARGE SCALE GENOMIC DNA]</scope>
    <source>
        <strain evidence="2 3">G25-54</strain>
    </source>
</reference>
<dbReference type="OrthoDB" id="1747727at2"/>
<dbReference type="Proteomes" id="UP000077412">
    <property type="component" value="Chromosome"/>
</dbReference>
<dbReference type="AlphaFoldDB" id="A0A1B1Z1C5"/>
<evidence type="ECO:0000256" key="1">
    <source>
        <dbReference type="SAM" id="Phobius"/>
    </source>
</evidence>
<gene>
    <name evidence="2" type="ORF">ABE41_004295</name>
</gene>
<organism evidence="2 3">
    <name type="scientific">Fictibacillus arsenicus</name>
    <dbReference type="NCBI Taxonomy" id="255247"/>
    <lineage>
        <taxon>Bacteria</taxon>
        <taxon>Bacillati</taxon>
        <taxon>Bacillota</taxon>
        <taxon>Bacilli</taxon>
        <taxon>Bacillales</taxon>
        <taxon>Fictibacillaceae</taxon>
        <taxon>Fictibacillus</taxon>
    </lineage>
</organism>
<keyword evidence="1" id="KW-0472">Membrane</keyword>
<name>A0A1B1Z1C5_9BACL</name>
<dbReference type="RefSeq" id="WP_066286850.1">
    <property type="nucleotide sequence ID" value="NZ_CP016761.1"/>
</dbReference>
<feature type="transmembrane region" description="Helical" evidence="1">
    <location>
        <begin position="6"/>
        <end position="23"/>
    </location>
</feature>
<dbReference type="EMBL" id="CP016761">
    <property type="protein sequence ID" value="ANX11215.1"/>
    <property type="molecule type" value="Genomic_DNA"/>
</dbReference>
<evidence type="ECO:0000313" key="2">
    <source>
        <dbReference type="EMBL" id="ANX11215.1"/>
    </source>
</evidence>
<sequence length="309" mass="35411">MSVESLLRWGISVGFIVLLILVYERKTNPEEKHVGWKLIGYFFLGTFTFTFETWVLPVGIVVFIFFFLPNLKVNKTSKKWAASLGAASYVFGLLITYSVQAYYEKEIRIQASTNNAYEMNFFEEYEKVKSSIKADEELAIINFDFSFKKDGKIKDFNYTASYLIDGRSMVAWVKLKDGQYEISKHLIQPDDEETQMLMQENTVSTPAVYFKALDLHGLKKMVRETDLHHVNFFNSGSVTLNEEGSTLWYIESTGISRHDADTVSADDPSSQEESFPYHVAISSLKYTGAGTYTADQHRYFTISTELLNE</sequence>
<keyword evidence="3" id="KW-1185">Reference proteome</keyword>
<evidence type="ECO:0000313" key="3">
    <source>
        <dbReference type="Proteomes" id="UP000077412"/>
    </source>
</evidence>
<keyword evidence="1" id="KW-1133">Transmembrane helix</keyword>
<dbReference type="KEGG" id="far:ABE41_004295"/>
<protein>
    <submittedName>
        <fullName evidence="2">Uncharacterized protein</fullName>
    </submittedName>
</protein>
<feature type="transmembrane region" description="Helical" evidence="1">
    <location>
        <begin position="80"/>
        <end position="99"/>
    </location>
</feature>
<dbReference type="STRING" id="255247.ABE41_004295"/>
<feature type="transmembrane region" description="Helical" evidence="1">
    <location>
        <begin position="35"/>
        <end position="68"/>
    </location>
</feature>
<accession>A0A1B1Z1C5</accession>